<evidence type="ECO:0000313" key="3">
    <source>
        <dbReference type="Proteomes" id="UP000321533"/>
    </source>
</evidence>
<evidence type="ECO:0000313" key="2">
    <source>
        <dbReference type="EMBL" id="QEC68895.1"/>
    </source>
</evidence>
<dbReference type="EMBL" id="CP042435">
    <property type="protein sequence ID" value="QEC68895.1"/>
    <property type="molecule type" value="Genomic_DNA"/>
</dbReference>
<gene>
    <name evidence="2" type="ORF">FRZ67_16850</name>
</gene>
<dbReference type="AlphaFoldDB" id="A0A5B8VCX4"/>
<feature type="chain" id="PRO_5023146181" evidence="1">
    <location>
        <begin position="24"/>
        <end position="253"/>
    </location>
</feature>
<dbReference type="InterPro" id="IPR018708">
    <property type="entry name" value="DUF2225"/>
</dbReference>
<dbReference type="RefSeq" id="WP_147191389.1">
    <property type="nucleotide sequence ID" value="NZ_CP042435.1"/>
</dbReference>
<name>A0A5B8VCX4_9BACT</name>
<feature type="signal peptide" evidence="1">
    <location>
        <begin position="1"/>
        <end position="23"/>
    </location>
</feature>
<dbReference type="Proteomes" id="UP000321533">
    <property type="component" value="Chromosome"/>
</dbReference>
<proteinExistence type="predicted"/>
<accession>A0A5B8VCX4</accession>
<evidence type="ECO:0000256" key="1">
    <source>
        <dbReference type="SAM" id="SignalP"/>
    </source>
</evidence>
<protein>
    <submittedName>
        <fullName evidence="2">DUF2225 domain-containing protein</fullName>
    </submittedName>
</protein>
<sequence length="253" mass="29765">MRPFLFKAVSIFFLSTFFINANATTWGSVEVKCPLCNTVNTFQEVMSYGSYIYSWPSKYQLIYWPATDTRFLYSCKHCYYTAMMSDFDSVHADKKEALIKMLKDVKIDQKKNYYDIPMSERFVVAEKVYQIKEQSPHEWCFFYRVMGYHMMGENKPELAKDSRQKAIEFAKQVLADTSLENKKYYTLMLGCMSYFTGNNDSSKEKLNEALAITFVNKEWSKEDQHAQNEYYDQIAKDILDKIAKGEKEISIEQ</sequence>
<dbReference type="Pfam" id="PF09986">
    <property type="entry name" value="DUF2225"/>
    <property type="match status" value="1"/>
</dbReference>
<keyword evidence="3" id="KW-1185">Reference proteome</keyword>
<dbReference type="OrthoDB" id="9780343at2"/>
<dbReference type="KEGG" id="pgin:FRZ67_16850"/>
<keyword evidence="1" id="KW-0732">Signal</keyword>
<reference evidence="2 3" key="1">
    <citation type="journal article" date="2016" name="Int. J. Syst. Evol. Microbiol.">
        <title>Panacibacter ginsenosidivorans gen. nov., sp. nov., with ginsenoside converting activity isolated from soil of a ginseng field.</title>
        <authorList>
            <person name="Siddiqi M.Z."/>
            <person name="Muhammad Shafi S."/>
            <person name="Choi K.D."/>
            <person name="Im W.T."/>
        </authorList>
    </citation>
    <scope>NUCLEOTIDE SEQUENCE [LARGE SCALE GENOMIC DNA]</scope>
    <source>
        <strain evidence="2 3">Gsoil1550</strain>
    </source>
</reference>
<organism evidence="2 3">
    <name type="scientific">Panacibacter ginsenosidivorans</name>
    <dbReference type="NCBI Taxonomy" id="1813871"/>
    <lineage>
        <taxon>Bacteria</taxon>
        <taxon>Pseudomonadati</taxon>
        <taxon>Bacteroidota</taxon>
        <taxon>Chitinophagia</taxon>
        <taxon>Chitinophagales</taxon>
        <taxon>Chitinophagaceae</taxon>
        <taxon>Panacibacter</taxon>
    </lineage>
</organism>